<gene>
    <name evidence="1" type="ORF">C7H61_13575</name>
</gene>
<keyword evidence="2" id="KW-1185">Reference proteome</keyword>
<evidence type="ECO:0000313" key="2">
    <source>
        <dbReference type="Proteomes" id="UP000238430"/>
    </source>
</evidence>
<proteinExistence type="predicted"/>
<dbReference type="EMBL" id="PXOT01000027">
    <property type="protein sequence ID" value="PSG87133.1"/>
    <property type="molecule type" value="Genomic_DNA"/>
</dbReference>
<sequence length="803" mass="92367">MKKINLLIALFLSIQCISQNIDQLYSNYFENTREIPYLHLNKTSFIKGEEIWFQSYVIEQNSNKLHPTTSNLYVSIFDEAGQQKEQHLIHVKNGIGYGSIPIDSTFTQNNYYIKASTNWMKNFSEDNSFTQKISILSDQKNINAKASSEDDFFEFKLMPEGGHLLENTVNNIAILIKNQNNKGVKTKTGIIKDSNGNSIGEFNTNTLGFANVNIPITKGEIYTFVATLNNGTTLTQNTNVPKQTGVTLNTKILDDYFVLNILTNKKSLNILNGKKYRVFIHTTRSFKNIFFDFNNTDKNYVLLLKKQELFKGINIITLFNEKNQPVLERLIYNDLEDTSNKIKVTTSKIKYDSIQATIINYSNEKIFLSSSFLPSSTKAYKPNNNIKSQILLQPYVKGFIENANYYFNTSKNKSKDLDLLLLTQGWSKYNWGNIFNNPPKDNFNFENGIDVTLTFKEKLNSKQSILIFSDKNNLVKEIKDNQSPVELTNLYLKKDSDFNFGLKFNENTLKINPYINYYNYSLKDVFDKKNLILNKNFEIKVSNFKDLPSNVTVLEEVILKANKKDKEIKPYGAATILTNVKMKDVLIPSGETIIEFLKFKGFGYVNNRFLPRRKLSNGKIRLDIIESSTDQNTGNSTDQNSIDGSVLNQIKKEDDGLLIHPSVRVYLNNNEITNTLWALENIYTNTVKEVYYGEDPGRFGEIIYIYTLSPQEYTSKKNQFSTVKIPVGFNQEKEYYSPKYPSFSNSTYKEFGAIYWKPNIILEPNKTITFSVPKNYQKEAKIFIEGITESGQLVSKNQLLNFE</sequence>
<reference evidence="1 2" key="1">
    <citation type="submission" date="2018-03" db="EMBL/GenBank/DDBJ databases">
        <title>Mesoflavibacter sp. HG37 and Mesoflavibacter sp. HG96 sp.nov., two marine bacteria isolated from seawater of Western Pacific Ocean.</title>
        <authorList>
            <person name="Cheng H."/>
            <person name="Wu Y.-H."/>
            <person name="Guo L.-L."/>
            <person name="Xu X.-W."/>
        </authorList>
    </citation>
    <scope>NUCLEOTIDE SEQUENCE [LARGE SCALE GENOMIC DNA]</scope>
    <source>
        <strain evidence="1 2">KCTC 42117</strain>
    </source>
</reference>
<name>A0A2T1N6E2_9FLAO</name>
<evidence type="ECO:0000313" key="1">
    <source>
        <dbReference type="EMBL" id="PSG87133.1"/>
    </source>
</evidence>
<accession>A0A2T1N6E2</accession>
<dbReference type="OrthoDB" id="679547at2"/>
<organism evidence="1 2">
    <name type="scientific">Mesoflavibacter zeaxanthinifaciens subsp. sabulilitoris</name>
    <dbReference type="NCBI Taxonomy" id="1520893"/>
    <lineage>
        <taxon>Bacteria</taxon>
        <taxon>Pseudomonadati</taxon>
        <taxon>Bacteroidota</taxon>
        <taxon>Flavobacteriia</taxon>
        <taxon>Flavobacteriales</taxon>
        <taxon>Flavobacteriaceae</taxon>
        <taxon>Mesoflavibacter</taxon>
    </lineage>
</organism>
<protein>
    <recommendedName>
        <fullName evidence="3">Macroglobulin domain-containing protein</fullName>
    </recommendedName>
</protein>
<dbReference type="RefSeq" id="WP_106680639.1">
    <property type="nucleotide sequence ID" value="NZ_JACHWV010000002.1"/>
</dbReference>
<dbReference type="AlphaFoldDB" id="A0A2T1N6E2"/>
<dbReference type="Proteomes" id="UP000238430">
    <property type="component" value="Unassembled WGS sequence"/>
</dbReference>
<comment type="caution">
    <text evidence="1">The sequence shown here is derived from an EMBL/GenBank/DDBJ whole genome shotgun (WGS) entry which is preliminary data.</text>
</comment>
<evidence type="ECO:0008006" key="3">
    <source>
        <dbReference type="Google" id="ProtNLM"/>
    </source>
</evidence>